<dbReference type="PRINTS" id="PR00038">
    <property type="entry name" value="HTHLUXR"/>
</dbReference>
<gene>
    <name evidence="3" type="ORF">KGA66_23155</name>
</gene>
<keyword evidence="1" id="KW-0175">Coiled coil</keyword>
<dbReference type="SUPFAM" id="SSF46894">
    <property type="entry name" value="C-terminal effector domain of the bipartite response regulators"/>
    <property type="match status" value="1"/>
</dbReference>
<dbReference type="GO" id="GO:0003677">
    <property type="term" value="F:DNA binding"/>
    <property type="evidence" value="ECO:0007669"/>
    <property type="project" value="InterPro"/>
</dbReference>
<dbReference type="InterPro" id="IPR016032">
    <property type="entry name" value="Sig_transdc_resp-reg_C-effctor"/>
</dbReference>
<keyword evidence="4" id="KW-1185">Reference proteome</keyword>
<sequence length="324" mass="35230">MFESLGLSKTAELVYRAMLSQPALGVAELTAHTGLSAEEIRQALDSLAEMALVRSSWQAPGLLRPTSPQVGLAVLIAQAEAKIAQRQQEIEAARAAIRVLAETHSSHLRRDELIRWEELDGIRVRLEELATSACTECLSFSPGAAHKPDAMAASKPLNQLALERGVSIRAVYQDSFRNDPQTLAYARWFSELGAQTRTVPTVPFQMVIVDREIALLPSDPGDPQTGAIEVHSPGVVAALCVMFEHVWATATPFGTAAQTDVHGLEPQERELLRLLGDGHTDESAARKLGLSVRTIQRMMADLTSRLGAESRFQAGANAIRQGWL</sequence>
<dbReference type="AlphaFoldDB" id="A0A8J8BE43"/>
<dbReference type="SUPFAM" id="SSF46785">
    <property type="entry name" value="Winged helix' DNA-binding domain"/>
    <property type="match status" value="1"/>
</dbReference>
<protein>
    <submittedName>
        <fullName evidence="3">LuxR family transcriptional regulator</fullName>
    </submittedName>
</protein>
<reference evidence="3" key="1">
    <citation type="submission" date="2021-04" db="EMBL/GenBank/DDBJ databases">
        <title>Genome based classification of Actinospica acidithermotolerans sp. nov., an actinobacterium isolated from an Indonesian hot spring.</title>
        <authorList>
            <person name="Kusuma A.B."/>
            <person name="Putra K.E."/>
            <person name="Nafisah S."/>
            <person name="Loh J."/>
            <person name="Nouioui I."/>
            <person name="Goodfellow M."/>
        </authorList>
    </citation>
    <scope>NUCLEOTIDE SEQUENCE</scope>
    <source>
        <strain evidence="3">DSM 45618</strain>
    </source>
</reference>
<evidence type="ECO:0000256" key="1">
    <source>
        <dbReference type="SAM" id="Coils"/>
    </source>
</evidence>
<dbReference type="InterPro" id="IPR036390">
    <property type="entry name" value="WH_DNA-bd_sf"/>
</dbReference>
<dbReference type="Proteomes" id="UP000677913">
    <property type="component" value="Unassembled WGS sequence"/>
</dbReference>
<organism evidence="3 4">
    <name type="scientific">Actinocrinis puniceicyclus</name>
    <dbReference type="NCBI Taxonomy" id="977794"/>
    <lineage>
        <taxon>Bacteria</taxon>
        <taxon>Bacillati</taxon>
        <taxon>Actinomycetota</taxon>
        <taxon>Actinomycetes</taxon>
        <taxon>Catenulisporales</taxon>
        <taxon>Actinospicaceae</taxon>
        <taxon>Actinocrinis</taxon>
    </lineage>
</organism>
<feature type="coiled-coil region" evidence="1">
    <location>
        <begin position="76"/>
        <end position="103"/>
    </location>
</feature>
<dbReference type="CDD" id="cd06170">
    <property type="entry name" value="LuxR_C_like"/>
    <property type="match status" value="1"/>
</dbReference>
<dbReference type="GO" id="GO:0006355">
    <property type="term" value="P:regulation of DNA-templated transcription"/>
    <property type="evidence" value="ECO:0007669"/>
    <property type="project" value="InterPro"/>
</dbReference>
<feature type="domain" description="HTH luxR-type" evidence="2">
    <location>
        <begin position="257"/>
        <end position="322"/>
    </location>
</feature>
<dbReference type="Gene3D" id="1.10.10.10">
    <property type="entry name" value="Winged helix-like DNA-binding domain superfamily/Winged helix DNA-binding domain"/>
    <property type="match status" value="2"/>
</dbReference>
<evidence type="ECO:0000313" key="4">
    <source>
        <dbReference type="Proteomes" id="UP000677913"/>
    </source>
</evidence>
<evidence type="ECO:0000313" key="3">
    <source>
        <dbReference type="EMBL" id="MBS2965963.1"/>
    </source>
</evidence>
<dbReference type="InterPro" id="IPR000792">
    <property type="entry name" value="Tscrpt_reg_LuxR_C"/>
</dbReference>
<dbReference type="PROSITE" id="PS50043">
    <property type="entry name" value="HTH_LUXR_2"/>
    <property type="match status" value="1"/>
</dbReference>
<dbReference type="InterPro" id="IPR051797">
    <property type="entry name" value="TrmB-like"/>
</dbReference>
<dbReference type="SMART" id="SM00421">
    <property type="entry name" value="HTH_LUXR"/>
    <property type="match status" value="1"/>
</dbReference>
<comment type="caution">
    <text evidence="3">The sequence shown here is derived from an EMBL/GenBank/DDBJ whole genome shotgun (WGS) entry which is preliminary data.</text>
</comment>
<dbReference type="EMBL" id="JAGSXH010000111">
    <property type="protein sequence ID" value="MBS2965963.1"/>
    <property type="molecule type" value="Genomic_DNA"/>
</dbReference>
<dbReference type="InterPro" id="IPR036388">
    <property type="entry name" value="WH-like_DNA-bd_sf"/>
</dbReference>
<name>A0A8J8BE43_9ACTN</name>
<accession>A0A8J8BE43</accession>
<dbReference type="PANTHER" id="PTHR34293:SF1">
    <property type="entry name" value="HTH-TYPE TRANSCRIPTIONAL REGULATOR TRMBL2"/>
    <property type="match status" value="1"/>
</dbReference>
<dbReference type="RefSeq" id="WP_211470575.1">
    <property type="nucleotide sequence ID" value="NZ_JAGSXH010000111.1"/>
</dbReference>
<dbReference type="PANTHER" id="PTHR34293">
    <property type="entry name" value="HTH-TYPE TRANSCRIPTIONAL REGULATOR TRMBL2"/>
    <property type="match status" value="1"/>
</dbReference>
<proteinExistence type="predicted"/>
<evidence type="ECO:0000259" key="2">
    <source>
        <dbReference type="PROSITE" id="PS50043"/>
    </source>
</evidence>